<dbReference type="AlphaFoldDB" id="A0AAP3AGB4"/>
<organism evidence="1 2">
    <name type="scientific">Micrococcus luteus</name>
    <name type="common">Micrococcus lysodeikticus</name>
    <dbReference type="NCBI Taxonomy" id="1270"/>
    <lineage>
        <taxon>Bacteria</taxon>
        <taxon>Bacillati</taxon>
        <taxon>Actinomycetota</taxon>
        <taxon>Actinomycetes</taxon>
        <taxon>Micrococcales</taxon>
        <taxon>Micrococcaceae</taxon>
        <taxon>Micrococcus</taxon>
    </lineage>
</organism>
<evidence type="ECO:0000313" key="2">
    <source>
        <dbReference type="Proteomes" id="UP001205867"/>
    </source>
</evidence>
<dbReference type="Proteomes" id="UP001205867">
    <property type="component" value="Unassembled WGS sequence"/>
</dbReference>
<evidence type="ECO:0000313" key="1">
    <source>
        <dbReference type="EMBL" id="MCV7628639.1"/>
    </source>
</evidence>
<dbReference type="RefSeq" id="WP_216879971.1">
    <property type="nucleotide sequence ID" value="NZ_CP082331.1"/>
</dbReference>
<reference evidence="1" key="1">
    <citation type="submission" date="2023-06" db="EMBL/GenBank/DDBJ databases">
        <title>lsaBGC provides a comprehensive framework for evolutionary analysis of biosynthetic gene clusters within focal taxa.</title>
        <authorList>
            <person name="Salamzade R."/>
            <person name="Sandstrom S."/>
            <person name="Kalan L.R."/>
        </authorList>
    </citation>
    <scope>NUCLEOTIDE SEQUENCE</scope>
    <source>
        <strain evidence="1">P3-SID899</strain>
    </source>
</reference>
<comment type="caution">
    <text evidence="1">The sequence shown here is derived from an EMBL/GenBank/DDBJ whole genome shotgun (WGS) entry which is preliminary data.</text>
</comment>
<proteinExistence type="predicted"/>
<dbReference type="EMBL" id="JALXKZ020000006">
    <property type="protein sequence ID" value="MCV7628639.1"/>
    <property type="molecule type" value="Genomic_DNA"/>
</dbReference>
<gene>
    <name evidence="1" type="ORF">M3A82_004685</name>
</gene>
<name>A0AAP3AGB4_MICLU</name>
<sequence>MTYADWREPVRRLRDATGPASEDLLAVAEKLGCAHANEPHGVLAAIVEDWLSPVLRGAQPLLVTEKQLAFLEVLGHVGGLPGMSRAVASAWIDHYLSLATADALERLQLSAGDTVRVIQNDADPEAGELADLGRVVTVSSIGGDGLVYFRGGNGQCAWPTRLRSDGTG</sequence>
<protein>
    <submittedName>
        <fullName evidence="1">Uncharacterized protein</fullName>
    </submittedName>
</protein>
<accession>A0AAP3AGB4</accession>